<evidence type="ECO:0000256" key="2">
    <source>
        <dbReference type="ARBA" id="ARBA00022801"/>
    </source>
</evidence>
<keyword evidence="4" id="KW-0067">ATP-binding</keyword>
<dbReference type="CDD" id="cd18787">
    <property type="entry name" value="SF2_C_DEAD"/>
    <property type="match status" value="1"/>
</dbReference>
<dbReference type="InterPro" id="IPR005580">
    <property type="entry name" value="DbpA/CsdA_RNA-bd_dom"/>
</dbReference>
<dbReference type="Pfam" id="PF00271">
    <property type="entry name" value="Helicase_C"/>
    <property type="match status" value="1"/>
</dbReference>
<name>A0A917AB89_9RHOB</name>
<feature type="region of interest" description="Disordered" evidence="6">
    <location>
        <begin position="523"/>
        <end position="808"/>
    </location>
</feature>
<proteinExistence type="inferred from homology"/>
<dbReference type="GO" id="GO:0005829">
    <property type="term" value="C:cytosol"/>
    <property type="evidence" value="ECO:0007669"/>
    <property type="project" value="TreeGrafter"/>
</dbReference>
<dbReference type="CDD" id="cd00268">
    <property type="entry name" value="DEADc"/>
    <property type="match status" value="1"/>
</dbReference>
<comment type="caution">
    <text evidence="9">The sequence shown here is derived from an EMBL/GenBank/DDBJ whole genome shotgun (WGS) entry which is preliminary data.</text>
</comment>
<dbReference type="GO" id="GO:0003676">
    <property type="term" value="F:nucleic acid binding"/>
    <property type="evidence" value="ECO:0007669"/>
    <property type="project" value="InterPro"/>
</dbReference>
<feature type="domain" description="Helicase C-terminal" evidence="8">
    <location>
        <begin position="228"/>
        <end position="376"/>
    </location>
</feature>
<dbReference type="SMART" id="SM00487">
    <property type="entry name" value="DEXDc"/>
    <property type="match status" value="1"/>
</dbReference>
<dbReference type="InterPro" id="IPR050079">
    <property type="entry name" value="DEAD_box_RNA_helicase"/>
</dbReference>
<dbReference type="InterPro" id="IPR001650">
    <property type="entry name" value="Helicase_C-like"/>
</dbReference>
<feature type="compositionally biased region" description="Basic and acidic residues" evidence="6">
    <location>
        <begin position="556"/>
        <end position="577"/>
    </location>
</feature>
<feature type="compositionally biased region" description="Basic and acidic residues" evidence="6">
    <location>
        <begin position="538"/>
        <end position="548"/>
    </location>
</feature>
<evidence type="ECO:0008006" key="11">
    <source>
        <dbReference type="Google" id="ProtNLM"/>
    </source>
</evidence>
<dbReference type="RefSeq" id="WP_188478683.1">
    <property type="nucleotide sequence ID" value="NZ_BMFJ01000002.1"/>
</dbReference>
<feature type="compositionally biased region" description="Low complexity" evidence="6">
    <location>
        <begin position="579"/>
        <end position="591"/>
    </location>
</feature>
<evidence type="ECO:0000259" key="7">
    <source>
        <dbReference type="PROSITE" id="PS51192"/>
    </source>
</evidence>
<accession>A0A917AB89</accession>
<keyword evidence="1" id="KW-0547">Nucleotide-binding</keyword>
<dbReference type="InterPro" id="IPR014001">
    <property type="entry name" value="Helicase_ATP-bd"/>
</dbReference>
<feature type="compositionally biased region" description="Basic and acidic residues" evidence="6">
    <location>
        <begin position="624"/>
        <end position="719"/>
    </location>
</feature>
<evidence type="ECO:0000313" key="9">
    <source>
        <dbReference type="EMBL" id="GGE40722.1"/>
    </source>
</evidence>
<dbReference type="InterPro" id="IPR011545">
    <property type="entry name" value="DEAD/DEAH_box_helicase_dom"/>
</dbReference>
<keyword evidence="2" id="KW-0378">Hydrolase</keyword>
<evidence type="ECO:0000259" key="8">
    <source>
        <dbReference type="PROSITE" id="PS51194"/>
    </source>
</evidence>
<dbReference type="GO" id="GO:0005524">
    <property type="term" value="F:ATP binding"/>
    <property type="evidence" value="ECO:0007669"/>
    <property type="project" value="UniProtKB-KW"/>
</dbReference>
<dbReference type="InterPro" id="IPR012677">
    <property type="entry name" value="Nucleotide-bd_a/b_plait_sf"/>
</dbReference>
<dbReference type="Gene3D" id="3.40.50.300">
    <property type="entry name" value="P-loop containing nucleotide triphosphate hydrolases"/>
    <property type="match status" value="2"/>
</dbReference>
<dbReference type="InterPro" id="IPR000629">
    <property type="entry name" value="RNA-helicase_DEAD-box_CS"/>
</dbReference>
<dbReference type="Pfam" id="PF03880">
    <property type="entry name" value="DbpA"/>
    <property type="match status" value="1"/>
</dbReference>
<dbReference type="Proteomes" id="UP000612855">
    <property type="component" value="Unassembled WGS sequence"/>
</dbReference>
<dbReference type="PANTHER" id="PTHR47959">
    <property type="entry name" value="ATP-DEPENDENT RNA HELICASE RHLE-RELATED"/>
    <property type="match status" value="1"/>
</dbReference>
<dbReference type="InterPro" id="IPR044742">
    <property type="entry name" value="DEAD/DEAH_RhlB"/>
</dbReference>
<reference evidence="10" key="1">
    <citation type="journal article" date="2019" name="Int. J. Syst. Evol. Microbiol.">
        <title>The Global Catalogue of Microorganisms (GCM) 10K type strain sequencing project: providing services to taxonomists for standard genome sequencing and annotation.</title>
        <authorList>
            <consortium name="The Broad Institute Genomics Platform"/>
            <consortium name="The Broad Institute Genome Sequencing Center for Infectious Disease"/>
            <person name="Wu L."/>
            <person name="Ma J."/>
        </authorList>
    </citation>
    <scope>NUCLEOTIDE SEQUENCE [LARGE SCALE GENOMIC DNA]</scope>
    <source>
        <strain evidence="10">CGMCC 1.12664</strain>
    </source>
</reference>
<keyword evidence="3" id="KW-0347">Helicase</keyword>
<dbReference type="Pfam" id="PF00270">
    <property type="entry name" value="DEAD"/>
    <property type="match status" value="1"/>
</dbReference>
<dbReference type="PROSITE" id="PS51192">
    <property type="entry name" value="HELICASE_ATP_BIND_1"/>
    <property type="match status" value="1"/>
</dbReference>
<dbReference type="SMART" id="SM00490">
    <property type="entry name" value="HELICc"/>
    <property type="match status" value="1"/>
</dbReference>
<dbReference type="CDD" id="cd12252">
    <property type="entry name" value="RRM_DbpA"/>
    <property type="match status" value="1"/>
</dbReference>
<evidence type="ECO:0000256" key="1">
    <source>
        <dbReference type="ARBA" id="ARBA00022741"/>
    </source>
</evidence>
<feature type="compositionally biased region" description="Basic and acidic residues" evidence="6">
    <location>
        <begin position="798"/>
        <end position="808"/>
    </location>
</feature>
<dbReference type="SUPFAM" id="SSF52540">
    <property type="entry name" value="P-loop containing nucleoside triphosphate hydrolases"/>
    <property type="match status" value="1"/>
</dbReference>
<keyword evidence="10" id="KW-1185">Reference proteome</keyword>
<dbReference type="AlphaFoldDB" id="A0A917AB89"/>
<comment type="similarity">
    <text evidence="5">Belongs to the DEAD box helicase family.</text>
</comment>
<evidence type="ECO:0000256" key="4">
    <source>
        <dbReference type="ARBA" id="ARBA00022840"/>
    </source>
</evidence>
<evidence type="ECO:0000313" key="10">
    <source>
        <dbReference type="Proteomes" id="UP000612855"/>
    </source>
</evidence>
<dbReference type="PANTHER" id="PTHR47959:SF1">
    <property type="entry name" value="ATP-DEPENDENT RNA HELICASE DBPA"/>
    <property type="match status" value="1"/>
</dbReference>
<dbReference type="PROSITE" id="PS00039">
    <property type="entry name" value="DEAD_ATP_HELICASE"/>
    <property type="match status" value="1"/>
</dbReference>
<evidence type="ECO:0000256" key="3">
    <source>
        <dbReference type="ARBA" id="ARBA00022806"/>
    </source>
</evidence>
<sequence>MIQTLSDALTERGYTTLTPVQEAVSDPALADQDLLVSAQTGSGKTVGFGLAIAPTLMGEDARLGPPALPLALIVAPTRELALQVQRELQWLYGKAGARIVSCIGGMDARDERRALDRGAHIVVGTPGRLRDHIERGALVLDDIRAVVLDEADEMLDLGFREDLEFMLGEAPQDRRTLMFSATVPPAIEKLAGTFQRDAQRISTQTAKGQHADIAYQAVQCAAHDTEHAIINLLRFHDSQTAIVFANTRAAVARLTARMSNRGFAVVSLSGELTQDERTRALQSLRDGRARVCVATDVAARGIDLPNLDLVIHADLPTNTETLLHRSGRTGRAGRKGISALIVPDKIAKKAARLLQWAKLQAEWTYPPSPEAIHALDETRLLSDPAWSGEMTEAEAEFAARLTESHDAKAIAVACLRLYRAGLSAPEDLNAPVDRKPREERAERGEFGPSVWYALSVGRDRNAEPRWILPLICRTAGIDKTGIGRIRVMDAVTYVEISEAAAEGMAAALGPDGLMEDGIHATLQDGIPDEATRPVPRGPRPDRNTDRAPRAPHRKGPREDRPDRDPQTREARPRRDEAEAAPSAPDADMPDASVTEPAEDKPRKPRHKAARDDTPASASPRAVWGRKDTDTPRGDARPDSRPARPDRDRDRQERTDRTGDRKPRDGDKPKWSGNRKEREGGERSGDRPYRKDRPRDDDRPHGRNRDGNDDRPRGKGDWKSAGKPAGKFGGKPGGTGSGKPASPKAEGDRAPRNAANPSARMDGAPRRGAKFDGKGGKPGPKGGKPGPKGGKPGKAAPRKGGDAPPRRKG</sequence>
<feature type="compositionally biased region" description="Basic and acidic residues" evidence="6">
    <location>
        <begin position="762"/>
        <end position="774"/>
    </location>
</feature>
<protein>
    <recommendedName>
        <fullName evidence="11">ATP-dependent RNA helicase DeaD</fullName>
    </recommendedName>
</protein>
<dbReference type="EMBL" id="BMFJ01000002">
    <property type="protein sequence ID" value="GGE40722.1"/>
    <property type="molecule type" value="Genomic_DNA"/>
</dbReference>
<evidence type="ECO:0000256" key="5">
    <source>
        <dbReference type="ARBA" id="ARBA00038437"/>
    </source>
</evidence>
<feature type="domain" description="Helicase ATP-binding" evidence="7">
    <location>
        <begin position="25"/>
        <end position="201"/>
    </location>
</feature>
<dbReference type="GO" id="GO:0003724">
    <property type="term" value="F:RNA helicase activity"/>
    <property type="evidence" value="ECO:0007669"/>
    <property type="project" value="UniProtKB-ARBA"/>
</dbReference>
<gene>
    <name evidence="9" type="ORF">GCM10011360_30360</name>
</gene>
<organism evidence="9 10">
    <name type="scientific">Primorskyibacter flagellatus</name>
    <dbReference type="NCBI Taxonomy" id="1387277"/>
    <lineage>
        <taxon>Bacteria</taxon>
        <taxon>Pseudomonadati</taxon>
        <taxon>Pseudomonadota</taxon>
        <taxon>Alphaproteobacteria</taxon>
        <taxon>Rhodobacterales</taxon>
        <taxon>Roseobacteraceae</taxon>
        <taxon>Primorskyibacter</taxon>
    </lineage>
</organism>
<evidence type="ECO:0000256" key="6">
    <source>
        <dbReference type="SAM" id="MobiDB-lite"/>
    </source>
</evidence>
<feature type="compositionally biased region" description="Gly residues" evidence="6">
    <location>
        <begin position="775"/>
        <end position="791"/>
    </location>
</feature>
<dbReference type="Gene3D" id="3.30.70.330">
    <property type="match status" value="1"/>
</dbReference>
<dbReference type="InterPro" id="IPR027417">
    <property type="entry name" value="P-loop_NTPase"/>
</dbReference>
<feature type="compositionally biased region" description="Gly residues" evidence="6">
    <location>
        <begin position="726"/>
        <end position="736"/>
    </location>
</feature>
<dbReference type="GO" id="GO:0016787">
    <property type="term" value="F:hydrolase activity"/>
    <property type="evidence" value="ECO:0007669"/>
    <property type="project" value="UniProtKB-KW"/>
</dbReference>
<dbReference type="PROSITE" id="PS51194">
    <property type="entry name" value="HELICASE_CTER"/>
    <property type="match status" value="1"/>
</dbReference>